<accession>A0A5E6PKY6</accession>
<gene>
    <name evidence="1" type="ORF">PS624_00314</name>
</gene>
<sequence>MVLASEYIWWEKTVEYKFLLDLTRTEGLDFATPLSGIEEKAGDGIFAKDEKIVLVEFKRSSAELASEKKKFSSYSNALTQMEGKDAHHLLIYGSMSDTADSLALNAQTYFSGDVLADPLKLFDRGVSEEVFREYLKQFFKLKRLDDRSTDTSTSTSVKAVLGLSARGGESISLVEYLRISLPEIYRDLKKAKTLEFKI</sequence>
<dbReference type="EMBL" id="CABVGZ010000002">
    <property type="protein sequence ID" value="VVM41757.1"/>
    <property type="molecule type" value="Genomic_DNA"/>
</dbReference>
<dbReference type="Proteomes" id="UP000326241">
    <property type="component" value="Unassembled WGS sequence"/>
</dbReference>
<evidence type="ECO:0000313" key="1">
    <source>
        <dbReference type="EMBL" id="VVM41757.1"/>
    </source>
</evidence>
<dbReference type="AlphaFoldDB" id="A0A5E6PKY6"/>
<name>A0A5E6PKY6_PSEFL</name>
<organism evidence="1 2">
    <name type="scientific">Pseudomonas fluorescens</name>
    <dbReference type="NCBI Taxonomy" id="294"/>
    <lineage>
        <taxon>Bacteria</taxon>
        <taxon>Pseudomonadati</taxon>
        <taxon>Pseudomonadota</taxon>
        <taxon>Gammaproteobacteria</taxon>
        <taxon>Pseudomonadales</taxon>
        <taxon>Pseudomonadaceae</taxon>
        <taxon>Pseudomonas</taxon>
    </lineage>
</organism>
<evidence type="ECO:0000313" key="2">
    <source>
        <dbReference type="Proteomes" id="UP000326241"/>
    </source>
</evidence>
<protein>
    <submittedName>
        <fullName evidence="1">Uncharacterized protein</fullName>
    </submittedName>
</protein>
<reference evidence="1 2" key="1">
    <citation type="submission" date="2019-09" db="EMBL/GenBank/DDBJ databases">
        <authorList>
            <person name="Chandra G."/>
            <person name="Truman W A."/>
        </authorList>
    </citation>
    <scope>NUCLEOTIDE SEQUENCE [LARGE SCALE GENOMIC DNA]</scope>
    <source>
        <strain evidence="1">PS624</strain>
    </source>
</reference>
<proteinExistence type="predicted"/>